<dbReference type="SUPFAM" id="SSF53335">
    <property type="entry name" value="S-adenosyl-L-methionine-dependent methyltransferases"/>
    <property type="match status" value="1"/>
</dbReference>
<dbReference type="GO" id="GO:0032259">
    <property type="term" value="P:methylation"/>
    <property type="evidence" value="ECO:0007669"/>
    <property type="project" value="UniProtKB-KW"/>
</dbReference>
<dbReference type="InterPro" id="IPR001077">
    <property type="entry name" value="COMT_C"/>
</dbReference>
<accession>A0A1H3GPH6</accession>
<dbReference type="OrthoDB" id="3804952at2"/>
<dbReference type="EMBL" id="FNOK01000019">
    <property type="protein sequence ID" value="SDY05017.1"/>
    <property type="molecule type" value="Genomic_DNA"/>
</dbReference>
<dbReference type="PANTHER" id="PTHR43712:SF2">
    <property type="entry name" value="O-METHYLTRANSFERASE CICE"/>
    <property type="match status" value="1"/>
</dbReference>
<dbReference type="InterPro" id="IPR012967">
    <property type="entry name" value="COMT_dimerisation"/>
</dbReference>
<evidence type="ECO:0000256" key="3">
    <source>
        <dbReference type="ARBA" id="ARBA00022691"/>
    </source>
</evidence>
<dbReference type="PIRSF" id="PIRSF005739">
    <property type="entry name" value="O-mtase"/>
    <property type="match status" value="1"/>
</dbReference>
<evidence type="ECO:0000259" key="5">
    <source>
        <dbReference type="Pfam" id="PF00891"/>
    </source>
</evidence>
<proteinExistence type="predicted"/>
<dbReference type="Pfam" id="PF08100">
    <property type="entry name" value="Dimerisation"/>
    <property type="match status" value="1"/>
</dbReference>
<name>A0A1H3GPH6_9PSEU</name>
<dbReference type="Gene3D" id="1.10.10.10">
    <property type="entry name" value="Winged helix-like DNA-binding domain superfamily/Winged helix DNA-binding domain"/>
    <property type="match status" value="1"/>
</dbReference>
<keyword evidence="8" id="KW-1185">Reference proteome</keyword>
<evidence type="ECO:0000313" key="8">
    <source>
        <dbReference type="Proteomes" id="UP000199529"/>
    </source>
</evidence>
<dbReference type="GO" id="GO:0008171">
    <property type="term" value="F:O-methyltransferase activity"/>
    <property type="evidence" value="ECO:0007669"/>
    <property type="project" value="InterPro"/>
</dbReference>
<dbReference type="InterPro" id="IPR029063">
    <property type="entry name" value="SAM-dependent_MTases_sf"/>
</dbReference>
<evidence type="ECO:0000256" key="4">
    <source>
        <dbReference type="PIRSR" id="PIRSR005739-1"/>
    </source>
</evidence>
<dbReference type="RefSeq" id="WP_093267720.1">
    <property type="nucleotide sequence ID" value="NZ_FNOK01000019.1"/>
</dbReference>
<dbReference type="Pfam" id="PF00891">
    <property type="entry name" value="Methyltransf_2"/>
    <property type="match status" value="1"/>
</dbReference>
<dbReference type="InterPro" id="IPR016461">
    <property type="entry name" value="COMT-like"/>
</dbReference>
<feature type="active site" description="Proton acceptor" evidence="4">
    <location>
        <position position="247"/>
    </location>
</feature>
<dbReference type="InterPro" id="IPR036388">
    <property type="entry name" value="WH-like_DNA-bd_sf"/>
</dbReference>
<dbReference type="Gene3D" id="1.10.287.1350">
    <property type="match status" value="1"/>
</dbReference>
<dbReference type="AlphaFoldDB" id="A0A1H3GPH6"/>
<feature type="domain" description="O-methyltransferase C-terminal" evidence="5">
    <location>
        <begin position="113"/>
        <end position="312"/>
    </location>
</feature>
<reference evidence="8" key="1">
    <citation type="submission" date="2016-10" db="EMBL/GenBank/DDBJ databases">
        <authorList>
            <person name="Varghese N."/>
            <person name="Submissions S."/>
        </authorList>
    </citation>
    <scope>NUCLEOTIDE SEQUENCE [LARGE SCALE GENOMIC DNA]</scope>
    <source>
        <strain evidence="8">CGMCC 4.3530</strain>
    </source>
</reference>
<dbReference type="SUPFAM" id="SSF46785">
    <property type="entry name" value="Winged helix' DNA-binding domain"/>
    <property type="match status" value="1"/>
</dbReference>
<keyword evidence="1 7" id="KW-0489">Methyltransferase</keyword>
<dbReference type="Proteomes" id="UP000199529">
    <property type="component" value="Unassembled WGS sequence"/>
</dbReference>
<evidence type="ECO:0000259" key="6">
    <source>
        <dbReference type="Pfam" id="PF08100"/>
    </source>
</evidence>
<protein>
    <submittedName>
        <fullName evidence="7">O-methyltransferase</fullName>
    </submittedName>
</protein>
<dbReference type="PANTHER" id="PTHR43712">
    <property type="entry name" value="PUTATIVE (AFU_ORTHOLOGUE AFUA_4G14580)-RELATED"/>
    <property type="match status" value="1"/>
</dbReference>
<evidence type="ECO:0000313" key="7">
    <source>
        <dbReference type="EMBL" id="SDY05017.1"/>
    </source>
</evidence>
<evidence type="ECO:0000256" key="1">
    <source>
        <dbReference type="ARBA" id="ARBA00022603"/>
    </source>
</evidence>
<feature type="domain" description="O-methyltransferase dimerisation" evidence="6">
    <location>
        <begin position="17"/>
        <end position="83"/>
    </location>
</feature>
<evidence type="ECO:0000256" key="2">
    <source>
        <dbReference type="ARBA" id="ARBA00022679"/>
    </source>
</evidence>
<keyword evidence="2 7" id="KW-0808">Transferase</keyword>
<gene>
    <name evidence="7" type="ORF">SAMN05216215_101930</name>
</gene>
<dbReference type="STRING" id="418495.SAMN05216215_101930"/>
<dbReference type="InterPro" id="IPR036390">
    <property type="entry name" value="WH_DNA-bd_sf"/>
</dbReference>
<dbReference type="PROSITE" id="PS51683">
    <property type="entry name" value="SAM_OMT_II"/>
    <property type="match status" value="1"/>
</dbReference>
<keyword evidence="3" id="KW-0949">S-adenosyl-L-methionine</keyword>
<dbReference type="Gene3D" id="3.40.50.150">
    <property type="entry name" value="Vaccinia Virus protein VP39"/>
    <property type="match status" value="1"/>
</dbReference>
<organism evidence="7 8">
    <name type="scientific">Saccharopolyspora shandongensis</name>
    <dbReference type="NCBI Taxonomy" id="418495"/>
    <lineage>
        <taxon>Bacteria</taxon>
        <taxon>Bacillati</taxon>
        <taxon>Actinomycetota</taxon>
        <taxon>Actinomycetes</taxon>
        <taxon>Pseudonocardiales</taxon>
        <taxon>Pseudonocardiaceae</taxon>
        <taxon>Saccharopolyspora</taxon>
    </lineage>
</organism>
<dbReference type="GO" id="GO:0046983">
    <property type="term" value="F:protein dimerization activity"/>
    <property type="evidence" value="ECO:0007669"/>
    <property type="project" value="InterPro"/>
</dbReference>
<sequence>MDLPTAAPSIRGMADLATPMSIRVAATLSLVEHAGSAGATAEQLASETGTSAPALRRLLDHLVTIGVFELDPQSSRYRPTDLGIQLSEDAPDGIKPLLDINSAGGRAELAFVELLGTITTGTPAYPHRYGRDFWADLDSRPELRRSFDAQMNWRFQAQAPQIAERFNWSRFSEILDVGGGDGTVLAAILHAHPGLRGRVLDLPPTATVANDRFAAAGLDGRAGAVSGSFFDPLPVGADAYLLSDILHDWDDEQARTILAGCRRAAAPSGTVVVIEPVLRQGVGTAIDLFMLMCFGGRERTVDELAELAADCGLVLRDSVPVADGRTALEFGVMNGPG</sequence>